<feature type="region of interest" description="Disordered" evidence="1">
    <location>
        <begin position="516"/>
        <end position="551"/>
    </location>
</feature>
<organism evidence="3 4">
    <name type="scientific">Hondaea fermentalgiana</name>
    <dbReference type="NCBI Taxonomy" id="2315210"/>
    <lineage>
        <taxon>Eukaryota</taxon>
        <taxon>Sar</taxon>
        <taxon>Stramenopiles</taxon>
        <taxon>Bigyra</taxon>
        <taxon>Labyrinthulomycetes</taxon>
        <taxon>Thraustochytrida</taxon>
        <taxon>Thraustochytriidae</taxon>
        <taxon>Hondaea</taxon>
    </lineage>
</organism>
<evidence type="ECO:0000259" key="2">
    <source>
        <dbReference type="PROSITE" id="PS51184"/>
    </source>
</evidence>
<comment type="caution">
    <text evidence="3">The sequence shown here is derived from an EMBL/GenBank/DDBJ whole genome shotgun (WGS) entry which is preliminary data.</text>
</comment>
<feature type="region of interest" description="Disordered" evidence="1">
    <location>
        <begin position="577"/>
        <end position="598"/>
    </location>
</feature>
<dbReference type="SMART" id="SM00558">
    <property type="entry name" value="JmjC"/>
    <property type="match status" value="1"/>
</dbReference>
<dbReference type="InterPro" id="IPR050910">
    <property type="entry name" value="JMJD6_ArgDemeth/LysHydrox"/>
</dbReference>
<dbReference type="Gene3D" id="2.60.120.650">
    <property type="entry name" value="Cupin"/>
    <property type="match status" value="1"/>
</dbReference>
<evidence type="ECO:0000256" key="1">
    <source>
        <dbReference type="SAM" id="MobiDB-lite"/>
    </source>
</evidence>
<dbReference type="EMBL" id="BEYU01000040">
    <property type="protein sequence ID" value="GBG28299.1"/>
    <property type="molecule type" value="Genomic_DNA"/>
</dbReference>
<keyword evidence="3" id="KW-0489">Methyltransferase</keyword>
<dbReference type="GO" id="GO:0032259">
    <property type="term" value="P:methylation"/>
    <property type="evidence" value="ECO:0007669"/>
    <property type="project" value="UniProtKB-KW"/>
</dbReference>
<dbReference type="InterPro" id="IPR041667">
    <property type="entry name" value="Cupin_8"/>
</dbReference>
<name>A0A2R5GDB4_9STRA</name>
<dbReference type="GO" id="GO:0008168">
    <property type="term" value="F:methyltransferase activity"/>
    <property type="evidence" value="ECO:0007669"/>
    <property type="project" value="UniProtKB-KW"/>
</dbReference>
<evidence type="ECO:0000313" key="3">
    <source>
        <dbReference type="EMBL" id="GBG28299.1"/>
    </source>
</evidence>
<feature type="compositionally biased region" description="Low complexity" evidence="1">
    <location>
        <begin position="522"/>
        <end position="551"/>
    </location>
</feature>
<sequence>MDGTMFARARDVGDAEVIYMVDRIHILDRKRANREAFALDFDLPRKPVVIEGAIESWPARRLWSLRQFASRFGDDIKWSVSHGLEDVDQLEVTMAQYVAYLDGQADEMPLYVFDAGFGEKAPGLLEEYSLDSFRGLFTDDLLSALDEKERPKYRWLVAGPVRTGAPWHKDPSYTSAWNALLQGRKRWALYPPGRTPPGVATEDDGEDCEGAGDGACYGEVSTPTSLRWFLDVYPQLSEEERPLEVIQEAGDTIFVPAGWWHLVLNLEDTVSVTQNFVSGANLRAAAQVLWQERGGGFVEHWAHRLMQQQPMLWTKKLERALLPLREGFESSLAYVTSFHTLEPWVDRLSAVLRHHGLVAGSKLRDPPLHTSAFEVLSRRLNPTFAHVESGLIIKFFSHYGQGDMSAGMAAIETPWEHDGWTAYQSEVASLLRGAAEACPGMPQLVAHGVYFGPGHGETWRWPYVVETRMPGISLGAARARLEREHGNAGVEVMCETTCHLATWLGAQVRTLHDAAPRGIRRSSASSSSSSQATTTNSSSSSSSSASSSSSSSSMASSSSSFMASKTSLCPQPSGSFFAGLPTSSSPGRAGKLGEARRRSSRALYQHTVPYQSLLRLQRRFALSAHWRKGALPRRLLRSMQAFVAANWDDVCSVSPRAYVCLHGDLQEENVMVDGDAVRPAADAAWRADRFLREAWAPLLQGEEALMDALVHRLVHVHRVRLDPDGGRLLGLGRVHVPAGLRDALDDALRRRRRQLRVQRQRERGRERERERERENGKTQCYDVFAVSEDALAAGGGGACKPGRARGVGVIDFGDAREGDALFDLVAVRVSALRCEDAAWARFLAAYAGGGSRQPRQQHAHVAARRGGAFSRVLTCLALLHPCGALDLAARLRPDIFEEASTWQDVAPRLFPPPPSPLCARGHGM</sequence>
<feature type="domain" description="JmjC" evidence="2">
    <location>
        <begin position="119"/>
        <end position="293"/>
    </location>
</feature>
<accession>A0A2R5GDB4</accession>
<keyword evidence="3" id="KW-0808">Transferase</keyword>
<dbReference type="Proteomes" id="UP000241890">
    <property type="component" value="Unassembled WGS sequence"/>
</dbReference>
<dbReference type="GO" id="GO:0005737">
    <property type="term" value="C:cytoplasm"/>
    <property type="evidence" value="ECO:0007669"/>
    <property type="project" value="TreeGrafter"/>
</dbReference>
<dbReference type="InterPro" id="IPR003347">
    <property type="entry name" value="JmjC_dom"/>
</dbReference>
<evidence type="ECO:0000313" key="4">
    <source>
        <dbReference type="Proteomes" id="UP000241890"/>
    </source>
</evidence>
<dbReference type="Pfam" id="PF13621">
    <property type="entry name" value="Cupin_8"/>
    <property type="match status" value="1"/>
</dbReference>
<dbReference type="PANTHER" id="PTHR12480:SF35">
    <property type="entry name" value="TRANSCRIPTION FACTOR JUMONJI, JMJC DOMAIN-CONTAINING PROTEIN"/>
    <property type="match status" value="1"/>
</dbReference>
<dbReference type="OrthoDB" id="424465at2759"/>
<dbReference type="AlphaFoldDB" id="A0A2R5GDB4"/>
<dbReference type="InParanoid" id="A0A2R5GDB4"/>
<proteinExistence type="predicted"/>
<protein>
    <submittedName>
        <fullName evidence="3">Bifunctional arginine demethylase and lysyl-hydroxylase JMJD6</fullName>
    </submittedName>
</protein>
<reference evidence="3 4" key="1">
    <citation type="submission" date="2017-12" db="EMBL/GenBank/DDBJ databases">
        <title>Sequencing, de novo assembly and annotation of complete genome of a new Thraustochytrid species, strain FCC1311.</title>
        <authorList>
            <person name="Sedici K."/>
            <person name="Godart F."/>
            <person name="Aiese Cigliano R."/>
            <person name="Sanseverino W."/>
            <person name="Barakat M."/>
            <person name="Ortet P."/>
            <person name="Marechal E."/>
            <person name="Cagnac O."/>
            <person name="Amato A."/>
        </authorList>
    </citation>
    <scope>NUCLEOTIDE SEQUENCE [LARGE SCALE GENOMIC DNA]</scope>
</reference>
<dbReference type="SUPFAM" id="SSF51197">
    <property type="entry name" value="Clavaminate synthase-like"/>
    <property type="match status" value="1"/>
</dbReference>
<dbReference type="PROSITE" id="PS51184">
    <property type="entry name" value="JMJC"/>
    <property type="match status" value="1"/>
</dbReference>
<gene>
    <name evidence="3" type="ORF">FCC1311_108531</name>
</gene>
<keyword evidence="4" id="KW-1185">Reference proteome</keyword>
<dbReference type="PANTHER" id="PTHR12480">
    <property type="entry name" value="ARGININE DEMETHYLASE AND LYSYL-HYDROXYLASE JMJD"/>
    <property type="match status" value="1"/>
</dbReference>